<accession>A0AAV7VG72</accession>
<dbReference type="AlphaFoldDB" id="A0AAV7VG72"/>
<feature type="region of interest" description="Disordered" evidence="1">
    <location>
        <begin position="270"/>
        <end position="329"/>
    </location>
</feature>
<feature type="compositionally biased region" description="Acidic residues" evidence="1">
    <location>
        <begin position="359"/>
        <end position="370"/>
    </location>
</feature>
<dbReference type="EMBL" id="JANPWB010000003">
    <property type="protein sequence ID" value="KAJ1200585.1"/>
    <property type="molecule type" value="Genomic_DNA"/>
</dbReference>
<feature type="compositionally biased region" description="Basic and acidic residues" evidence="1">
    <location>
        <begin position="347"/>
        <end position="358"/>
    </location>
</feature>
<evidence type="ECO:0000256" key="1">
    <source>
        <dbReference type="SAM" id="MobiDB-lite"/>
    </source>
</evidence>
<protein>
    <submittedName>
        <fullName evidence="2">Uncharacterized protein</fullName>
    </submittedName>
</protein>
<dbReference type="Gene3D" id="3.30.70.1820">
    <property type="entry name" value="L1 transposable element, RRM domain"/>
    <property type="match status" value="1"/>
</dbReference>
<proteinExistence type="predicted"/>
<gene>
    <name evidence="2" type="ORF">NDU88_004408</name>
</gene>
<dbReference type="PANTHER" id="PTHR11505">
    <property type="entry name" value="L1 TRANSPOSABLE ELEMENT-RELATED"/>
    <property type="match status" value="1"/>
</dbReference>
<name>A0AAV7VG72_PLEWA</name>
<evidence type="ECO:0000313" key="3">
    <source>
        <dbReference type="Proteomes" id="UP001066276"/>
    </source>
</evidence>
<dbReference type="InterPro" id="IPR004244">
    <property type="entry name" value="Transposase_22"/>
</dbReference>
<organism evidence="2 3">
    <name type="scientific">Pleurodeles waltl</name>
    <name type="common">Iberian ribbed newt</name>
    <dbReference type="NCBI Taxonomy" id="8319"/>
    <lineage>
        <taxon>Eukaryota</taxon>
        <taxon>Metazoa</taxon>
        <taxon>Chordata</taxon>
        <taxon>Craniata</taxon>
        <taxon>Vertebrata</taxon>
        <taxon>Euteleostomi</taxon>
        <taxon>Amphibia</taxon>
        <taxon>Batrachia</taxon>
        <taxon>Caudata</taxon>
        <taxon>Salamandroidea</taxon>
        <taxon>Salamandridae</taxon>
        <taxon>Pleurodelinae</taxon>
        <taxon>Pleurodeles</taxon>
    </lineage>
</organism>
<evidence type="ECO:0000313" key="2">
    <source>
        <dbReference type="EMBL" id="KAJ1200585.1"/>
    </source>
</evidence>
<dbReference type="Proteomes" id="UP001066276">
    <property type="component" value="Chromosome 2_1"/>
</dbReference>
<sequence>MALKITDLTVASSSIRADIAGFRETANALDQRLTAVEDQVVALPDQEAELRYLRAKITDLEDRSRKDNVHFFGVLEHKERSDIKAFLKSLLSGLFGIELSPPAEFQRAHRIGPLHKATSDKPSPIIACFLRHEQARQVISAAKTQGPVSLEGHEIRVAEDFSRLTNEKRKAFLALLPQLRNLDIKYGLFEPAHIRGQVTHCIKGGRSLYAYDVLSQDRLNGVAWKRRVYIMVIAEEYCDQVEAITAAARVRAWKGLITQKYGLRIVVMPGDQRPGDVGPGNDCGGRWRDPTRKPAQGNRSSAGTASQSDAVTAEPAGRCSSPAAGRNSRGAVCSAFHGLAVRPRGKKWGEGEKGVPREEGEEGEEGYIRE</sequence>
<comment type="caution">
    <text evidence="2">The sequence shown here is derived from an EMBL/GenBank/DDBJ whole genome shotgun (WGS) entry which is preliminary data.</text>
</comment>
<keyword evidence="3" id="KW-1185">Reference proteome</keyword>
<reference evidence="2" key="1">
    <citation type="journal article" date="2022" name="bioRxiv">
        <title>Sequencing and chromosome-scale assembly of the giantPleurodeles waltlgenome.</title>
        <authorList>
            <person name="Brown T."/>
            <person name="Elewa A."/>
            <person name="Iarovenko S."/>
            <person name="Subramanian E."/>
            <person name="Araus A.J."/>
            <person name="Petzold A."/>
            <person name="Susuki M."/>
            <person name="Suzuki K.-i.T."/>
            <person name="Hayashi T."/>
            <person name="Toyoda A."/>
            <person name="Oliveira C."/>
            <person name="Osipova E."/>
            <person name="Leigh N.D."/>
            <person name="Simon A."/>
            <person name="Yun M.H."/>
        </authorList>
    </citation>
    <scope>NUCLEOTIDE SEQUENCE</scope>
    <source>
        <strain evidence="2">20211129_DDA</strain>
        <tissue evidence="2">Liver</tissue>
    </source>
</reference>
<feature type="region of interest" description="Disordered" evidence="1">
    <location>
        <begin position="343"/>
        <end position="370"/>
    </location>
</feature>
<feature type="compositionally biased region" description="Polar residues" evidence="1">
    <location>
        <begin position="297"/>
        <end position="310"/>
    </location>
</feature>